<protein>
    <recommendedName>
        <fullName evidence="5">Secreted protein</fullName>
    </recommendedName>
</protein>
<organism evidence="3 4">
    <name type="scientific">Actinocrinis puniceicyclus</name>
    <dbReference type="NCBI Taxonomy" id="977794"/>
    <lineage>
        <taxon>Bacteria</taxon>
        <taxon>Bacillati</taxon>
        <taxon>Actinomycetota</taxon>
        <taxon>Actinomycetes</taxon>
        <taxon>Catenulisporales</taxon>
        <taxon>Actinospicaceae</taxon>
        <taxon>Actinocrinis</taxon>
    </lineage>
</organism>
<dbReference type="EMBL" id="JAGSXH010000162">
    <property type="protein sequence ID" value="MBS2966551.1"/>
    <property type="molecule type" value="Genomic_DNA"/>
</dbReference>
<evidence type="ECO:0008006" key="5">
    <source>
        <dbReference type="Google" id="ProtNLM"/>
    </source>
</evidence>
<feature type="region of interest" description="Disordered" evidence="1">
    <location>
        <begin position="33"/>
        <end position="89"/>
    </location>
</feature>
<evidence type="ECO:0000313" key="3">
    <source>
        <dbReference type="EMBL" id="MBS2966551.1"/>
    </source>
</evidence>
<dbReference type="Proteomes" id="UP000677913">
    <property type="component" value="Unassembled WGS sequence"/>
</dbReference>
<feature type="signal peptide" evidence="2">
    <location>
        <begin position="1"/>
        <end position="27"/>
    </location>
</feature>
<keyword evidence="4" id="KW-1185">Reference proteome</keyword>
<evidence type="ECO:0000313" key="4">
    <source>
        <dbReference type="Proteomes" id="UP000677913"/>
    </source>
</evidence>
<feature type="compositionally biased region" description="Polar residues" evidence="1">
    <location>
        <begin position="37"/>
        <end position="62"/>
    </location>
</feature>
<feature type="chain" id="PRO_5035282322" description="Secreted protein" evidence="2">
    <location>
        <begin position="28"/>
        <end position="89"/>
    </location>
</feature>
<name>A0A8J7WQ99_9ACTN</name>
<comment type="caution">
    <text evidence="3">The sequence shown here is derived from an EMBL/GenBank/DDBJ whole genome shotgun (WGS) entry which is preliminary data.</text>
</comment>
<gene>
    <name evidence="3" type="ORF">KGA66_26165</name>
</gene>
<evidence type="ECO:0000256" key="1">
    <source>
        <dbReference type="SAM" id="MobiDB-lite"/>
    </source>
</evidence>
<proteinExistence type="predicted"/>
<dbReference type="AlphaFoldDB" id="A0A8J7WQ99"/>
<evidence type="ECO:0000256" key="2">
    <source>
        <dbReference type="SAM" id="SignalP"/>
    </source>
</evidence>
<reference evidence="3" key="1">
    <citation type="submission" date="2021-04" db="EMBL/GenBank/DDBJ databases">
        <title>Genome based classification of Actinospica acidithermotolerans sp. nov., an actinobacterium isolated from an Indonesian hot spring.</title>
        <authorList>
            <person name="Kusuma A.B."/>
            <person name="Putra K.E."/>
            <person name="Nafisah S."/>
            <person name="Loh J."/>
            <person name="Nouioui I."/>
            <person name="Goodfellow M."/>
        </authorList>
    </citation>
    <scope>NUCLEOTIDE SEQUENCE</scope>
    <source>
        <strain evidence="3">DSM 45618</strain>
    </source>
</reference>
<sequence>MQLSRKAALLAGSAFVVAALSGGVAYAASAPAVSGAHQATATTAVTDGNQRQGSDTEQQGTESTRETDGPGGHADTPGANVDHQFNGNE</sequence>
<keyword evidence="2" id="KW-0732">Signal</keyword>
<dbReference type="RefSeq" id="WP_211471735.1">
    <property type="nucleotide sequence ID" value="NZ_JAGSXH010000162.1"/>
</dbReference>
<accession>A0A8J7WQ99</accession>